<comment type="caution">
    <text evidence="1">The sequence shown here is derived from an EMBL/GenBank/DDBJ whole genome shotgun (WGS) entry which is preliminary data.</text>
</comment>
<gene>
    <name evidence="1" type="ORF">HUV48_06515</name>
</gene>
<dbReference type="Proteomes" id="UP000561438">
    <property type="component" value="Unassembled WGS sequence"/>
</dbReference>
<organism evidence="1 2">
    <name type="scientific">Qipengyuania atrilutea</name>
    <dbReference type="NCBI Taxonomy" id="2744473"/>
    <lineage>
        <taxon>Bacteria</taxon>
        <taxon>Pseudomonadati</taxon>
        <taxon>Pseudomonadota</taxon>
        <taxon>Alphaproteobacteria</taxon>
        <taxon>Sphingomonadales</taxon>
        <taxon>Erythrobacteraceae</taxon>
        <taxon>Qipengyuania</taxon>
    </lineage>
</organism>
<dbReference type="EMBL" id="JABWGV010000002">
    <property type="protein sequence ID" value="NVD44671.1"/>
    <property type="molecule type" value="Genomic_DNA"/>
</dbReference>
<sequence length="77" mass="8405">MSLSALGWILQDEQRAERLLSLTGLTPDRLRDAIEDRAVQVAILEFLTAHEPDLIAASVALGVEPSDLVMAHAELLK</sequence>
<evidence type="ECO:0000313" key="2">
    <source>
        <dbReference type="Proteomes" id="UP000561438"/>
    </source>
</evidence>
<keyword evidence="2" id="KW-1185">Reference proteome</keyword>
<reference evidence="1 2" key="1">
    <citation type="submission" date="2020-06" db="EMBL/GenBank/DDBJ databases">
        <title>Altererythrobacter sp. HHU K3-1.</title>
        <authorList>
            <person name="Zhang D."/>
            <person name="Xue H."/>
        </authorList>
    </citation>
    <scope>NUCLEOTIDE SEQUENCE [LARGE SCALE GENOMIC DNA]</scope>
    <source>
        <strain evidence="1 2">HHU K3-1</strain>
    </source>
</reference>
<proteinExistence type="predicted"/>
<name>A0A850GYJ6_9SPHN</name>
<evidence type="ECO:0000313" key="1">
    <source>
        <dbReference type="EMBL" id="NVD44671.1"/>
    </source>
</evidence>
<accession>A0A850GYJ6</accession>
<protein>
    <submittedName>
        <fullName evidence="1">DUF3572 family protein</fullName>
    </submittedName>
</protein>
<dbReference type="AlphaFoldDB" id="A0A850GYJ6"/>
<dbReference type="Pfam" id="PF12096">
    <property type="entry name" value="DUF3572"/>
    <property type="match status" value="1"/>
</dbReference>
<dbReference type="InterPro" id="IPR021955">
    <property type="entry name" value="DUF3572"/>
</dbReference>